<organism evidence="1 2">
    <name type="scientific">Merluccius polli</name>
    <name type="common">Benguela hake</name>
    <name type="synonym">Merluccius cadenati</name>
    <dbReference type="NCBI Taxonomy" id="89951"/>
    <lineage>
        <taxon>Eukaryota</taxon>
        <taxon>Metazoa</taxon>
        <taxon>Chordata</taxon>
        <taxon>Craniata</taxon>
        <taxon>Vertebrata</taxon>
        <taxon>Euteleostomi</taxon>
        <taxon>Actinopterygii</taxon>
        <taxon>Neopterygii</taxon>
        <taxon>Teleostei</taxon>
        <taxon>Neoteleostei</taxon>
        <taxon>Acanthomorphata</taxon>
        <taxon>Zeiogadaria</taxon>
        <taxon>Gadariae</taxon>
        <taxon>Gadiformes</taxon>
        <taxon>Gadoidei</taxon>
        <taxon>Merlucciidae</taxon>
        <taxon>Merluccius</taxon>
    </lineage>
</organism>
<comment type="caution">
    <text evidence="1">The sequence shown here is derived from an EMBL/GenBank/DDBJ whole genome shotgun (WGS) entry which is preliminary data.</text>
</comment>
<dbReference type="AlphaFoldDB" id="A0AA47NS94"/>
<gene>
    <name evidence="1" type="ORF">N1851_029911</name>
</gene>
<reference evidence="1" key="1">
    <citation type="journal article" date="2023" name="Front. Mar. Sci.">
        <title>A new Merluccius polli reference genome to investigate the effects of global change in West African waters.</title>
        <authorList>
            <person name="Mateo J.L."/>
            <person name="Blanco-Fernandez C."/>
            <person name="Garcia-Vazquez E."/>
            <person name="Machado-Schiaffino G."/>
        </authorList>
    </citation>
    <scope>NUCLEOTIDE SEQUENCE</scope>
    <source>
        <strain evidence="1">C29</strain>
        <tissue evidence="1">Fin</tissue>
    </source>
</reference>
<protein>
    <submittedName>
        <fullName evidence="1">Uncharacterized protein</fullName>
    </submittedName>
</protein>
<proteinExistence type="predicted"/>
<name>A0AA47NS94_MERPO</name>
<dbReference type="Proteomes" id="UP001174136">
    <property type="component" value="Unassembled WGS sequence"/>
</dbReference>
<evidence type="ECO:0000313" key="1">
    <source>
        <dbReference type="EMBL" id="KAK0134482.1"/>
    </source>
</evidence>
<evidence type="ECO:0000313" key="2">
    <source>
        <dbReference type="Proteomes" id="UP001174136"/>
    </source>
</evidence>
<keyword evidence="2" id="KW-1185">Reference proteome</keyword>
<sequence length="64" mass="6807">MSTEIQVPGVSTQMLLISEKPVKSLGKVFNCSLMDTASILATNQELEAWLATVDKSGLPGKVEA</sequence>
<dbReference type="EMBL" id="JAOPHQ010005702">
    <property type="protein sequence ID" value="KAK0134482.1"/>
    <property type="molecule type" value="Genomic_DNA"/>
</dbReference>
<accession>A0AA47NS94</accession>